<name>A0ABD1XHE1_9MARC</name>
<proteinExistence type="predicted"/>
<keyword evidence="1" id="KW-1133">Transmembrane helix</keyword>
<organism evidence="2 3">
    <name type="scientific">Riccia fluitans</name>
    <dbReference type="NCBI Taxonomy" id="41844"/>
    <lineage>
        <taxon>Eukaryota</taxon>
        <taxon>Viridiplantae</taxon>
        <taxon>Streptophyta</taxon>
        <taxon>Embryophyta</taxon>
        <taxon>Marchantiophyta</taxon>
        <taxon>Marchantiopsida</taxon>
        <taxon>Marchantiidae</taxon>
        <taxon>Marchantiales</taxon>
        <taxon>Ricciaceae</taxon>
        <taxon>Riccia</taxon>
    </lineage>
</organism>
<evidence type="ECO:0000313" key="2">
    <source>
        <dbReference type="EMBL" id="KAL2608378.1"/>
    </source>
</evidence>
<dbReference type="AlphaFoldDB" id="A0ABD1XHE1"/>
<evidence type="ECO:0000313" key="3">
    <source>
        <dbReference type="Proteomes" id="UP001605036"/>
    </source>
</evidence>
<keyword evidence="1" id="KW-0812">Transmembrane</keyword>
<evidence type="ECO:0000256" key="1">
    <source>
        <dbReference type="SAM" id="Phobius"/>
    </source>
</evidence>
<sequence>MFVARSRTGYARPHDLLSILILLTPLDLKIVDIRPSPISPAFLPSASMLPLHQTGELERAPLRYCFHPRGGGPTDQRPKPVLHTKSFMAISNFVILSVVRLIQFLSGAVLYKARMESLL</sequence>
<dbReference type="EMBL" id="JBHFFA010000008">
    <property type="protein sequence ID" value="KAL2608378.1"/>
    <property type="molecule type" value="Genomic_DNA"/>
</dbReference>
<accession>A0ABD1XHE1</accession>
<comment type="caution">
    <text evidence="2">The sequence shown here is derived from an EMBL/GenBank/DDBJ whole genome shotgun (WGS) entry which is preliminary data.</text>
</comment>
<keyword evidence="1" id="KW-0472">Membrane</keyword>
<gene>
    <name evidence="2" type="ORF">R1flu_026951</name>
</gene>
<reference evidence="2 3" key="1">
    <citation type="submission" date="2024-09" db="EMBL/GenBank/DDBJ databases">
        <title>Chromosome-scale assembly of Riccia fluitans.</title>
        <authorList>
            <person name="Paukszto L."/>
            <person name="Sawicki J."/>
            <person name="Karawczyk K."/>
            <person name="Piernik-Szablinska J."/>
            <person name="Szczecinska M."/>
            <person name="Mazdziarz M."/>
        </authorList>
    </citation>
    <scope>NUCLEOTIDE SEQUENCE [LARGE SCALE GENOMIC DNA]</scope>
    <source>
        <strain evidence="2">Rf_01</strain>
        <tissue evidence="2">Aerial parts of the thallus</tissue>
    </source>
</reference>
<protein>
    <submittedName>
        <fullName evidence="2">Uncharacterized protein</fullName>
    </submittedName>
</protein>
<keyword evidence="3" id="KW-1185">Reference proteome</keyword>
<feature type="transmembrane region" description="Helical" evidence="1">
    <location>
        <begin position="87"/>
        <end position="111"/>
    </location>
</feature>
<dbReference type="Proteomes" id="UP001605036">
    <property type="component" value="Unassembled WGS sequence"/>
</dbReference>